<sequence>MKFIDLEDNTPKNSRIYLVCIGQVFNTNTRKAYADWTENGFILVDTILFNDEYVFGFYSE</sequence>
<evidence type="ECO:0000313" key="2">
    <source>
        <dbReference type="Proteomes" id="UP000295455"/>
    </source>
</evidence>
<gene>
    <name evidence="1" type="ORF">EV196_102373</name>
</gene>
<dbReference type="Proteomes" id="UP000295455">
    <property type="component" value="Unassembled WGS sequence"/>
</dbReference>
<dbReference type="AlphaFoldDB" id="A0A4R1RPE1"/>
<dbReference type="RefSeq" id="WP_132215787.1">
    <property type="nucleotide sequence ID" value="NZ_OX156936.1"/>
</dbReference>
<dbReference type="EMBL" id="SLUP01000002">
    <property type="protein sequence ID" value="TCL67810.1"/>
    <property type="molecule type" value="Genomic_DNA"/>
</dbReference>
<organism evidence="1 2">
    <name type="scientific">Mariniflexile fucanivorans</name>
    <dbReference type="NCBI Taxonomy" id="264023"/>
    <lineage>
        <taxon>Bacteria</taxon>
        <taxon>Pseudomonadati</taxon>
        <taxon>Bacteroidota</taxon>
        <taxon>Flavobacteriia</taxon>
        <taxon>Flavobacteriales</taxon>
        <taxon>Flavobacteriaceae</taxon>
        <taxon>Mariniflexile</taxon>
    </lineage>
</organism>
<protein>
    <submittedName>
        <fullName evidence="1">Uncharacterized protein</fullName>
    </submittedName>
</protein>
<dbReference type="OrthoDB" id="1451216at2"/>
<name>A0A4R1RPE1_9FLAO</name>
<proteinExistence type="predicted"/>
<reference evidence="1 2" key="1">
    <citation type="submission" date="2019-03" db="EMBL/GenBank/DDBJ databases">
        <title>Genomic Encyclopedia of Type Strains, Phase IV (KMG-IV): sequencing the most valuable type-strain genomes for metagenomic binning, comparative biology and taxonomic classification.</title>
        <authorList>
            <person name="Goeker M."/>
        </authorList>
    </citation>
    <scope>NUCLEOTIDE SEQUENCE [LARGE SCALE GENOMIC DNA]</scope>
    <source>
        <strain evidence="1 2">DSM 18792</strain>
    </source>
</reference>
<comment type="caution">
    <text evidence="1">The sequence shown here is derived from an EMBL/GenBank/DDBJ whole genome shotgun (WGS) entry which is preliminary data.</text>
</comment>
<accession>A0A4R1RPE1</accession>
<keyword evidence="2" id="KW-1185">Reference proteome</keyword>
<evidence type="ECO:0000313" key="1">
    <source>
        <dbReference type="EMBL" id="TCL67810.1"/>
    </source>
</evidence>